<feature type="compositionally biased region" description="Polar residues" evidence="1">
    <location>
        <begin position="17"/>
        <end position="38"/>
    </location>
</feature>
<evidence type="ECO:0000313" key="3">
    <source>
        <dbReference type="EMBL" id="VFT86598.1"/>
    </source>
</evidence>
<dbReference type="EMBL" id="CAADRA010005179">
    <property type="protein sequence ID" value="VFT86598.1"/>
    <property type="molecule type" value="Genomic_DNA"/>
</dbReference>
<keyword evidence="4" id="KW-1185">Reference proteome</keyword>
<feature type="compositionally biased region" description="Basic and acidic residues" evidence="1">
    <location>
        <begin position="100"/>
        <end position="109"/>
    </location>
</feature>
<gene>
    <name evidence="3" type="primary">Aste57867_9719</name>
    <name evidence="2" type="ORF">As57867_009681</name>
    <name evidence="3" type="ORF">ASTE57867_9719</name>
</gene>
<dbReference type="EMBL" id="VJMH01005158">
    <property type="protein sequence ID" value="KAF0699728.1"/>
    <property type="molecule type" value="Genomic_DNA"/>
</dbReference>
<reference evidence="2" key="2">
    <citation type="submission" date="2019-06" db="EMBL/GenBank/DDBJ databases">
        <title>Genomics analysis of Aphanomyces spp. identifies a new class of oomycete effector associated with host adaptation.</title>
        <authorList>
            <person name="Gaulin E."/>
        </authorList>
    </citation>
    <scope>NUCLEOTIDE SEQUENCE</scope>
    <source>
        <strain evidence="2">CBS 578.67</strain>
    </source>
</reference>
<sequence>MAWSCPNKMYYVSRIGSNSSHLSQSKVSPSHKQATPATTERADGQTLRQHGNHVSPAECQDQAHTGMRDPSPPNQRVAGPTRGPAAAPRWLALMARRERRAAGRSDRRIARTIGTGSPHDQATGARQGAVSLGPSLFPVISRQIGTDIVAPSSLMSKQLSRGTPLVGPWQHSTLLLASNASRLLSMEWILQQMYIHTDVALARSPTKPSDDDEVQATVTIDSDDPLAVSYVVRGHVVLPCSLNDASDAFWYHNPNIQPSHEPLHDADNLLYLRETGTNESVRVVGHLLYGRTRPSLERVVHASRSILCDDARPFADNEWTVSTLDWFVFDKMDDGRRTRLRYIVCAAPPGHPDRGLAPFTHFNFDRGLPAFQFQMERLVEHFHRRMHQVFLTLFSRGEKGTTSQSNEP</sequence>
<accession>A0A485KP83</accession>
<organism evidence="3 4">
    <name type="scientific">Aphanomyces stellatus</name>
    <dbReference type="NCBI Taxonomy" id="120398"/>
    <lineage>
        <taxon>Eukaryota</taxon>
        <taxon>Sar</taxon>
        <taxon>Stramenopiles</taxon>
        <taxon>Oomycota</taxon>
        <taxon>Saprolegniomycetes</taxon>
        <taxon>Saprolegniales</taxon>
        <taxon>Verrucalvaceae</taxon>
        <taxon>Aphanomyces</taxon>
    </lineage>
</organism>
<dbReference type="AlphaFoldDB" id="A0A485KP83"/>
<dbReference type="Proteomes" id="UP000332933">
    <property type="component" value="Unassembled WGS sequence"/>
</dbReference>
<name>A0A485KP83_9STRA</name>
<feature type="region of interest" description="Disordered" evidence="1">
    <location>
        <begin position="17"/>
        <end position="85"/>
    </location>
</feature>
<protein>
    <submittedName>
        <fullName evidence="3">Aste57867_9719 protein</fullName>
    </submittedName>
</protein>
<evidence type="ECO:0000313" key="4">
    <source>
        <dbReference type="Proteomes" id="UP000332933"/>
    </source>
</evidence>
<reference evidence="3 4" key="1">
    <citation type="submission" date="2019-03" db="EMBL/GenBank/DDBJ databases">
        <authorList>
            <person name="Gaulin E."/>
            <person name="Dumas B."/>
        </authorList>
    </citation>
    <scope>NUCLEOTIDE SEQUENCE [LARGE SCALE GENOMIC DNA]</scope>
    <source>
        <strain evidence="3">CBS 568.67</strain>
    </source>
</reference>
<evidence type="ECO:0000256" key="1">
    <source>
        <dbReference type="SAM" id="MobiDB-lite"/>
    </source>
</evidence>
<feature type="region of interest" description="Disordered" evidence="1">
    <location>
        <begin position="98"/>
        <end position="127"/>
    </location>
</feature>
<proteinExistence type="predicted"/>
<dbReference type="OrthoDB" id="80635at2759"/>
<evidence type="ECO:0000313" key="2">
    <source>
        <dbReference type="EMBL" id="KAF0699728.1"/>
    </source>
</evidence>